<dbReference type="Proteomes" id="UP000033411">
    <property type="component" value="Unassembled WGS sequence"/>
</dbReference>
<comment type="caution">
    <text evidence="11">The sequence shown here is derived from an EMBL/GenBank/DDBJ whole genome shotgun (WGS) entry which is preliminary data.</text>
</comment>
<comment type="similarity">
    <text evidence="2">Belongs to the binding-protein-dependent transport system permease family. HisMQ subfamily.</text>
</comment>
<name>A0A0F5QLS6_9HYPH</name>
<evidence type="ECO:0000256" key="1">
    <source>
        <dbReference type="ARBA" id="ARBA00004429"/>
    </source>
</evidence>
<evidence type="ECO:0000256" key="5">
    <source>
        <dbReference type="ARBA" id="ARBA00022692"/>
    </source>
</evidence>
<dbReference type="STRING" id="1293439.WH87_02265"/>
<feature type="domain" description="ABC transmembrane type-1" evidence="10">
    <location>
        <begin position="17"/>
        <end position="205"/>
    </location>
</feature>
<dbReference type="EMBL" id="LANJ01000004">
    <property type="protein sequence ID" value="KKC40994.1"/>
    <property type="molecule type" value="Genomic_DNA"/>
</dbReference>
<evidence type="ECO:0000256" key="8">
    <source>
        <dbReference type="ARBA" id="ARBA00023136"/>
    </source>
</evidence>
<keyword evidence="5 9" id="KW-0812">Transmembrane</keyword>
<dbReference type="GO" id="GO:0022857">
    <property type="term" value="F:transmembrane transporter activity"/>
    <property type="evidence" value="ECO:0007669"/>
    <property type="project" value="InterPro"/>
</dbReference>
<gene>
    <name evidence="11" type="ORF">WH87_02265</name>
</gene>
<dbReference type="GO" id="GO:0006865">
    <property type="term" value="P:amino acid transport"/>
    <property type="evidence" value="ECO:0007669"/>
    <property type="project" value="UniProtKB-KW"/>
</dbReference>
<evidence type="ECO:0000256" key="3">
    <source>
        <dbReference type="ARBA" id="ARBA00022448"/>
    </source>
</evidence>
<evidence type="ECO:0000259" key="10">
    <source>
        <dbReference type="PROSITE" id="PS50928"/>
    </source>
</evidence>
<dbReference type="InterPro" id="IPR035906">
    <property type="entry name" value="MetI-like_sf"/>
</dbReference>
<dbReference type="InterPro" id="IPR043429">
    <property type="entry name" value="ArtM/GltK/GlnP/TcyL/YhdX-like"/>
</dbReference>
<comment type="subcellular location">
    <subcellularLocation>
        <location evidence="1">Cell inner membrane</location>
        <topology evidence="1">Multi-pass membrane protein</topology>
    </subcellularLocation>
    <subcellularLocation>
        <location evidence="9">Cell membrane</location>
        <topology evidence="9">Multi-pass membrane protein</topology>
    </subcellularLocation>
</comment>
<organism evidence="11 12">
    <name type="scientific">Devosia epidermidihirudinis</name>
    <dbReference type="NCBI Taxonomy" id="1293439"/>
    <lineage>
        <taxon>Bacteria</taxon>
        <taxon>Pseudomonadati</taxon>
        <taxon>Pseudomonadota</taxon>
        <taxon>Alphaproteobacteria</taxon>
        <taxon>Hyphomicrobiales</taxon>
        <taxon>Devosiaceae</taxon>
        <taxon>Devosia</taxon>
    </lineage>
</organism>
<dbReference type="Gene3D" id="1.10.3720.10">
    <property type="entry name" value="MetI-like"/>
    <property type="match status" value="1"/>
</dbReference>
<keyword evidence="3 9" id="KW-0813">Transport</keyword>
<proteinExistence type="inferred from homology"/>
<dbReference type="PROSITE" id="PS50928">
    <property type="entry name" value="ABC_TM1"/>
    <property type="match status" value="1"/>
</dbReference>
<dbReference type="Pfam" id="PF00528">
    <property type="entry name" value="BPD_transp_1"/>
    <property type="match status" value="1"/>
</dbReference>
<dbReference type="OrthoDB" id="7341446at2"/>
<keyword evidence="7 9" id="KW-1133">Transmembrane helix</keyword>
<feature type="transmembrane region" description="Helical" evidence="9">
    <location>
        <begin position="186"/>
        <end position="208"/>
    </location>
</feature>
<evidence type="ECO:0000256" key="2">
    <source>
        <dbReference type="ARBA" id="ARBA00010072"/>
    </source>
</evidence>
<dbReference type="CDD" id="cd06261">
    <property type="entry name" value="TM_PBP2"/>
    <property type="match status" value="1"/>
</dbReference>
<dbReference type="PANTHER" id="PTHR30614">
    <property type="entry name" value="MEMBRANE COMPONENT OF AMINO ACID ABC TRANSPORTER"/>
    <property type="match status" value="1"/>
</dbReference>
<evidence type="ECO:0000256" key="4">
    <source>
        <dbReference type="ARBA" id="ARBA00022475"/>
    </source>
</evidence>
<feature type="transmembrane region" description="Helical" evidence="9">
    <location>
        <begin position="12"/>
        <end position="41"/>
    </location>
</feature>
<dbReference type="InterPro" id="IPR010065">
    <property type="entry name" value="AA_ABC_transptr_permease_3TM"/>
</dbReference>
<evidence type="ECO:0000256" key="6">
    <source>
        <dbReference type="ARBA" id="ARBA00022970"/>
    </source>
</evidence>
<dbReference type="PANTHER" id="PTHR30614:SF0">
    <property type="entry name" value="L-CYSTINE TRANSPORT SYSTEM PERMEASE PROTEIN TCYL"/>
    <property type="match status" value="1"/>
</dbReference>
<accession>A0A0F5QLS6</accession>
<evidence type="ECO:0000256" key="9">
    <source>
        <dbReference type="RuleBase" id="RU363032"/>
    </source>
</evidence>
<dbReference type="InterPro" id="IPR000515">
    <property type="entry name" value="MetI-like"/>
</dbReference>
<dbReference type="SUPFAM" id="SSF161098">
    <property type="entry name" value="MetI-like"/>
    <property type="match status" value="1"/>
</dbReference>
<dbReference type="AlphaFoldDB" id="A0A0F5QLS6"/>
<dbReference type="GO" id="GO:0043190">
    <property type="term" value="C:ATP-binding cassette (ABC) transporter complex"/>
    <property type="evidence" value="ECO:0007669"/>
    <property type="project" value="InterPro"/>
</dbReference>
<sequence length="219" mass="23826">MNILLDPYYQGLLVRGFGMTVLISVIVIVASNLLALPLAIYMQRPKGRLRGIIIGYSFFARAAPALALLFALYYGLPKLGIYLDPLPSALIGLTFASTAYNMEFLRSGYESIPPGQLDAARALGMRAVPMHLKVLMPQAYSSASPALFSNAIQMVKGSSLASLVAIDELTAASTTMISETYKAIEILSFIAVLYGLIALVVLGLQSLYETRQRRMALRR</sequence>
<dbReference type="PATRIC" id="fig|1293439.3.peg.2820"/>
<keyword evidence="6" id="KW-0029">Amino-acid transport</keyword>
<dbReference type="RefSeq" id="WP_046140006.1">
    <property type="nucleotide sequence ID" value="NZ_LANJ01000004.1"/>
</dbReference>
<evidence type="ECO:0000313" key="11">
    <source>
        <dbReference type="EMBL" id="KKC40994.1"/>
    </source>
</evidence>
<reference evidence="11 12" key="1">
    <citation type="submission" date="2015-03" db="EMBL/GenBank/DDBJ databases">
        <authorList>
            <person name="Lepp D."/>
            <person name="Hassan Y.I."/>
            <person name="Li X.-Z."/>
            <person name="Zhou T."/>
        </authorList>
    </citation>
    <scope>NUCLEOTIDE SEQUENCE [LARGE SCALE GENOMIC DNA]</scope>
    <source>
        <strain evidence="11 12">E84</strain>
    </source>
</reference>
<dbReference type="NCBIfam" id="TIGR01726">
    <property type="entry name" value="HEQRo_perm_3TM"/>
    <property type="match status" value="1"/>
</dbReference>
<keyword evidence="12" id="KW-1185">Reference proteome</keyword>
<evidence type="ECO:0000256" key="7">
    <source>
        <dbReference type="ARBA" id="ARBA00022989"/>
    </source>
</evidence>
<keyword evidence="4" id="KW-1003">Cell membrane</keyword>
<protein>
    <recommendedName>
        <fullName evidence="10">ABC transmembrane type-1 domain-containing protein</fullName>
    </recommendedName>
</protein>
<feature type="transmembrane region" description="Helical" evidence="9">
    <location>
        <begin position="53"/>
        <end position="76"/>
    </location>
</feature>
<keyword evidence="8 9" id="KW-0472">Membrane</keyword>
<evidence type="ECO:0000313" key="12">
    <source>
        <dbReference type="Proteomes" id="UP000033411"/>
    </source>
</evidence>